<feature type="region of interest" description="Disordered" evidence="1">
    <location>
        <begin position="236"/>
        <end position="262"/>
    </location>
</feature>
<accession>A0A812X9Y2</accession>
<feature type="region of interest" description="Disordered" evidence="1">
    <location>
        <begin position="163"/>
        <end position="223"/>
    </location>
</feature>
<evidence type="ECO:0000256" key="1">
    <source>
        <dbReference type="SAM" id="MobiDB-lite"/>
    </source>
</evidence>
<evidence type="ECO:0000313" key="3">
    <source>
        <dbReference type="Proteomes" id="UP000601435"/>
    </source>
</evidence>
<dbReference type="EMBL" id="CAJNJA010037333">
    <property type="protein sequence ID" value="CAE7731922.1"/>
    <property type="molecule type" value="Genomic_DNA"/>
</dbReference>
<sequence>MEGISLSSPRAPIASGGHGTATPQPPMTLPVPEDWLQDNDYLDTRIAGIPVTNLHPAHFLYQGWNSYWLRWIAAGKEAYFIVAPTKAEMVLAGELLSQIRAQGLDIDAAATNHAVQTQTSQAKNLAVKALGQFLVDQVKSKIPVETDCESQARIRELEGQIGSLQQQLQKQQHSASAPPDNSIGLGSPGPSTPLPARGNNADRSPLAPPAESSSPNSTTKSTAAPALAGQNLRQLPLQFSPGSNLGTPAKPEPSSIMQPPQEGSRWLASHFPAKCHDKELKPWINSLTLNDRKKSELQDWLKQVEDWVEAQDTDDFLTKIRRTAVIWGVPPATVTKLQKQPLAKLIAVGSYMER</sequence>
<organism evidence="2 3">
    <name type="scientific">Symbiodinium necroappetens</name>
    <dbReference type="NCBI Taxonomy" id="1628268"/>
    <lineage>
        <taxon>Eukaryota</taxon>
        <taxon>Sar</taxon>
        <taxon>Alveolata</taxon>
        <taxon>Dinophyceae</taxon>
        <taxon>Suessiales</taxon>
        <taxon>Symbiodiniaceae</taxon>
        <taxon>Symbiodinium</taxon>
    </lineage>
</organism>
<name>A0A812X9Y2_9DINO</name>
<proteinExistence type="predicted"/>
<reference evidence="2" key="1">
    <citation type="submission" date="2021-02" db="EMBL/GenBank/DDBJ databases">
        <authorList>
            <person name="Dougan E. K."/>
            <person name="Rhodes N."/>
            <person name="Thang M."/>
            <person name="Chan C."/>
        </authorList>
    </citation>
    <scope>NUCLEOTIDE SEQUENCE</scope>
</reference>
<feature type="region of interest" description="Disordered" evidence="1">
    <location>
        <begin position="1"/>
        <end position="28"/>
    </location>
</feature>
<keyword evidence="3" id="KW-1185">Reference proteome</keyword>
<dbReference type="AlphaFoldDB" id="A0A812X9Y2"/>
<gene>
    <name evidence="2" type="ORF">SNEC2469_LOCUS21149</name>
</gene>
<protein>
    <submittedName>
        <fullName evidence="2">Uncharacterized protein</fullName>
    </submittedName>
</protein>
<evidence type="ECO:0000313" key="2">
    <source>
        <dbReference type="EMBL" id="CAE7731922.1"/>
    </source>
</evidence>
<dbReference type="Proteomes" id="UP000601435">
    <property type="component" value="Unassembled WGS sequence"/>
</dbReference>
<comment type="caution">
    <text evidence="2">The sequence shown here is derived from an EMBL/GenBank/DDBJ whole genome shotgun (WGS) entry which is preliminary data.</text>
</comment>